<keyword evidence="2" id="KW-0269">Exonuclease</keyword>
<reference evidence="3" key="1">
    <citation type="journal article" date="2019" name="Int. J. Syst. Evol. Microbiol.">
        <title>The Global Catalogue of Microorganisms (GCM) 10K type strain sequencing project: providing services to taxonomists for standard genome sequencing and annotation.</title>
        <authorList>
            <consortium name="The Broad Institute Genomics Platform"/>
            <consortium name="The Broad Institute Genome Sequencing Center for Infectious Disease"/>
            <person name="Wu L."/>
            <person name="Ma J."/>
        </authorList>
    </citation>
    <scope>NUCLEOTIDE SEQUENCE [LARGE SCALE GENOMIC DNA]</scope>
    <source>
        <strain evidence="3">JCM 17805</strain>
    </source>
</reference>
<protein>
    <submittedName>
        <fullName evidence="2">3'-5' exonuclease</fullName>
    </submittedName>
</protein>
<dbReference type="Gene3D" id="3.30.420.10">
    <property type="entry name" value="Ribonuclease H-like superfamily/Ribonuclease H"/>
    <property type="match status" value="1"/>
</dbReference>
<sequence length="192" mass="21584">MSTAPNEIMLDLETLDNKPTSAIVAIGAAAFNFESEELDTFYTNVDKWSSIANGCTVDQGTLDWWNRQSDAAKAVLNAEDAIPLKEALKLFSEWVVKIRKGAHKMELGIWGNDNTFDLTISEHGFRVCNLPCPWNYWESRSVRTLVNIGDRLGINPKKDIPREGVHHNAVDDSLHQVKYCKAIMAHIKGEQK</sequence>
<dbReference type="Proteomes" id="UP001500604">
    <property type="component" value="Unassembled WGS sequence"/>
</dbReference>
<organism evidence="2 3">
    <name type="scientific">Kistimonas scapharcae</name>
    <dbReference type="NCBI Taxonomy" id="1036133"/>
    <lineage>
        <taxon>Bacteria</taxon>
        <taxon>Pseudomonadati</taxon>
        <taxon>Pseudomonadota</taxon>
        <taxon>Gammaproteobacteria</taxon>
        <taxon>Oceanospirillales</taxon>
        <taxon>Endozoicomonadaceae</taxon>
        <taxon>Kistimonas</taxon>
    </lineage>
</organism>
<feature type="domain" description="3'-5' exoribonuclease Rv2179c-like" evidence="1">
    <location>
        <begin position="6"/>
        <end position="184"/>
    </location>
</feature>
<dbReference type="Pfam" id="PF16473">
    <property type="entry name" value="Rv2179c-like"/>
    <property type="match status" value="1"/>
</dbReference>
<evidence type="ECO:0000313" key="2">
    <source>
        <dbReference type="EMBL" id="GAA4648116.1"/>
    </source>
</evidence>
<dbReference type="RefSeq" id="WP_345193347.1">
    <property type="nucleotide sequence ID" value="NZ_BAABFL010000025.1"/>
</dbReference>
<evidence type="ECO:0000259" key="1">
    <source>
        <dbReference type="Pfam" id="PF16473"/>
    </source>
</evidence>
<dbReference type="InterPro" id="IPR033390">
    <property type="entry name" value="Rv2179c-like"/>
</dbReference>
<dbReference type="SUPFAM" id="SSF53098">
    <property type="entry name" value="Ribonuclease H-like"/>
    <property type="match status" value="1"/>
</dbReference>
<keyword evidence="2" id="KW-0378">Hydrolase</keyword>
<evidence type="ECO:0000313" key="3">
    <source>
        <dbReference type="Proteomes" id="UP001500604"/>
    </source>
</evidence>
<gene>
    <name evidence="2" type="ORF">GCM10023116_03800</name>
</gene>
<name>A0ABP8UW43_9GAMM</name>
<accession>A0ABP8UW43</accession>
<comment type="caution">
    <text evidence="2">The sequence shown here is derived from an EMBL/GenBank/DDBJ whole genome shotgun (WGS) entry which is preliminary data.</text>
</comment>
<keyword evidence="2" id="KW-0540">Nuclease</keyword>
<dbReference type="InterPro" id="IPR012337">
    <property type="entry name" value="RNaseH-like_sf"/>
</dbReference>
<dbReference type="InterPro" id="IPR036397">
    <property type="entry name" value="RNaseH_sf"/>
</dbReference>
<proteinExistence type="predicted"/>
<dbReference type="EMBL" id="BAABFL010000025">
    <property type="protein sequence ID" value="GAA4648116.1"/>
    <property type="molecule type" value="Genomic_DNA"/>
</dbReference>
<dbReference type="GO" id="GO:0004527">
    <property type="term" value="F:exonuclease activity"/>
    <property type="evidence" value="ECO:0007669"/>
    <property type="project" value="UniProtKB-KW"/>
</dbReference>
<keyword evidence="3" id="KW-1185">Reference proteome</keyword>